<feature type="compositionally biased region" description="Acidic residues" evidence="4">
    <location>
        <begin position="246"/>
        <end position="259"/>
    </location>
</feature>
<dbReference type="InterPro" id="IPR035991">
    <property type="entry name" value="Casein_kinase_II_beta-like"/>
</dbReference>
<dbReference type="OrthoDB" id="2275560at2759"/>
<comment type="similarity">
    <text evidence="1 3">Belongs to the casein kinase 2 subunit beta family.</text>
</comment>
<dbReference type="FunFam" id="1.10.1820.10:FF:000005">
    <property type="entry name" value="Casein kinase II subunit beta"/>
    <property type="match status" value="1"/>
</dbReference>
<dbReference type="PANTHER" id="PTHR11740">
    <property type="entry name" value="CASEIN KINASE II SUBUNIT BETA"/>
    <property type="match status" value="1"/>
</dbReference>
<dbReference type="GO" id="GO:0030291">
    <property type="term" value="F:protein serine/threonine kinase inhibitor activity"/>
    <property type="evidence" value="ECO:0007669"/>
    <property type="project" value="EnsemblFungi"/>
</dbReference>
<dbReference type="FunFam" id="2.20.25.20:FF:000001">
    <property type="entry name" value="Casein kinase II subunit beta"/>
    <property type="match status" value="1"/>
</dbReference>
<dbReference type="AlphaFoldDB" id="W6MNV0"/>
<dbReference type="GO" id="GO:0034456">
    <property type="term" value="C:UTP-C complex"/>
    <property type="evidence" value="ECO:0007669"/>
    <property type="project" value="EnsemblFungi"/>
</dbReference>
<dbReference type="HOGENOM" id="CLU_034027_3_0_1"/>
<evidence type="ECO:0000313" key="5">
    <source>
        <dbReference type="EMBL" id="CDK27953.1"/>
    </source>
</evidence>
<evidence type="ECO:0000256" key="4">
    <source>
        <dbReference type="SAM" id="MobiDB-lite"/>
    </source>
</evidence>
<dbReference type="GO" id="GO:0032545">
    <property type="term" value="C:CURI complex"/>
    <property type="evidence" value="ECO:0007669"/>
    <property type="project" value="EnsemblFungi"/>
</dbReference>
<reference evidence="5" key="1">
    <citation type="submission" date="2013-12" db="EMBL/GenBank/DDBJ databases">
        <authorList>
            <person name="Genoscope - CEA"/>
        </authorList>
    </citation>
    <scope>NUCLEOTIDE SEQUENCE</scope>
    <source>
        <strain evidence="5">CBS 1993</strain>
    </source>
</reference>
<dbReference type="GO" id="GO:0005956">
    <property type="term" value="C:protein kinase CK2 complex"/>
    <property type="evidence" value="ECO:0007669"/>
    <property type="project" value="UniProtKB-UniRule"/>
</dbReference>
<dbReference type="InterPro" id="IPR016149">
    <property type="entry name" value="Casein_kin_II_reg-sub_N"/>
</dbReference>
<evidence type="ECO:0000313" key="6">
    <source>
        <dbReference type="Proteomes" id="UP000019384"/>
    </source>
</evidence>
<reference evidence="5" key="2">
    <citation type="submission" date="2014-02" db="EMBL/GenBank/DDBJ databases">
        <title>Complete DNA sequence of /Kuraishia capsulata/ illustrates novel genomic features among budding yeasts (/Saccharomycotina/).</title>
        <authorList>
            <person name="Morales L."/>
            <person name="Noel B."/>
            <person name="Porcel B."/>
            <person name="Marcet-Houben M."/>
            <person name="Hullo M-F."/>
            <person name="Sacerdot C."/>
            <person name="Tekaia F."/>
            <person name="Leh-Louis V."/>
            <person name="Despons L."/>
            <person name="Khanna V."/>
            <person name="Aury J-M."/>
            <person name="Barbe V."/>
            <person name="Couloux A."/>
            <person name="Labadie K."/>
            <person name="Pelletier E."/>
            <person name="Souciet J-L."/>
            <person name="Boekhout T."/>
            <person name="Gabaldon T."/>
            <person name="Wincker P."/>
            <person name="Dujon B."/>
        </authorList>
    </citation>
    <scope>NUCLEOTIDE SEQUENCE</scope>
    <source>
        <strain evidence="5">CBS 1993</strain>
    </source>
</reference>
<dbReference type="EMBL" id="HG793128">
    <property type="protein sequence ID" value="CDK27953.1"/>
    <property type="molecule type" value="Genomic_DNA"/>
</dbReference>
<feature type="region of interest" description="Disordered" evidence="4">
    <location>
        <begin position="246"/>
        <end position="289"/>
    </location>
</feature>
<dbReference type="GO" id="GO:0006356">
    <property type="term" value="P:regulation of transcription by RNA polymerase I"/>
    <property type="evidence" value="ECO:0007669"/>
    <property type="project" value="EnsemblFungi"/>
</dbReference>
<protein>
    <recommendedName>
        <fullName evidence="3">Casein kinase II subunit beta</fullName>
        <shortName evidence="3">CK II beta</shortName>
    </recommendedName>
</protein>
<sequence>MSNMAETINSDSSEELDTWISQYCSMFGRDWFVEVDPEFIEDDFNLTGLNSSVPFFREALDTILDLEPETPIRQQNLPLVEHAAELLYGLIHARYILTKQGLQAMAEKYEQKQFGVCSRFYCEGMHLIPVGRYDQAGIETVRLYCPRCCDIYVPTSSRYLNIDGAFFGTSFAGVFVKMYPEIEEQCQQSRNRVYELKLYGFKISPLAPSGPRMAWLRSTPQTVEEIAEYDACEFELPHDEEVDVEIYDDDDDDDEEDEVQVSRAIKVTPKPESKRADDASDSMKSIVKE</sequence>
<accession>W6MNV0</accession>
<dbReference type="Proteomes" id="UP000019384">
    <property type="component" value="Unassembled WGS sequence"/>
</dbReference>
<dbReference type="Gene3D" id="2.20.25.20">
    <property type="match status" value="1"/>
</dbReference>
<comment type="function">
    <text evidence="2 3">Regulatory subunit of casein kinase II/CK2. As part of the kinase complex regulates the basal catalytic activity of the alpha subunit a constitutively active serine/threonine-protein kinase that phosphorylates a large number of substrates containing acidic residues C-terminal to the phosphorylated serine or threonine.</text>
</comment>
<dbReference type="GO" id="GO:0006359">
    <property type="term" value="P:regulation of transcription by RNA polymerase III"/>
    <property type="evidence" value="ECO:0007669"/>
    <property type="project" value="EnsemblFungi"/>
</dbReference>
<dbReference type="RefSeq" id="XP_022459945.1">
    <property type="nucleotide sequence ID" value="XM_022602398.1"/>
</dbReference>
<organism evidence="5 6">
    <name type="scientific">Kuraishia capsulata CBS 1993</name>
    <dbReference type="NCBI Taxonomy" id="1382522"/>
    <lineage>
        <taxon>Eukaryota</taxon>
        <taxon>Fungi</taxon>
        <taxon>Dikarya</taxon>
        <taxon>Ascomycota</taxon>
        <taxon>Saccharomycotina</taxon>
        <taxon>Pichiomycetes</taxon>
        <taxon>Pichiales</taxon>
        <taxon>Pichiaceae</taxon>
        <taxon>Kuraishia</taxon>
    </lineage>
</organism>
<proteinExistence type="inferred from homology"/>
<dbReference type="InterPro" id="IPR000704">
    <property type="entry name" value="Casein_kinase_II_reg-sub"/>
</dbReference>
<dbReference type="GO" id="GO:0042790">
    <property type="term" value="P:nucleolar large rRNA transcription by RNA polymerase I"/>
    <property type="evidence" value="ECO:0007669"/>
    <property type="project" value="EnsemblFungi"/>
</dbReference>
<dbReference type="GO" id="GO:0051726">
    <property type="term" value="P:regulation of cell cycle"/>
    <property type="evidence" value="ECO:0007669"/>
    <property type="project" value="EnsemblFungi"/>
</dbReference>
<gene>
    <name evidence="5" type="ORF">KUCA_T00003933001</name>
</gene>
<comment type="subunit">
    <text evidence="3">Tetramer of two alpha and two beta subunits.</text>
</comment>
<dbReference type="GO" id="GO:0060962">
    <property type="term" value="P:regulation of ribosomal protein gene transcription by RNA polymerase II"/>
    <property type="evidence" value="ECO:0007669"/>
    <property type="project" value="EnsemblFungi"/>
</dbReference>
<dbReference type="GO" id="GO:0032040">
    <property type="term" value="C:small-subunit processome"/>
    <property type="evidence" value="ECO:0007669"/>
    <property type="project" value="EnsemblFungi"/>
</dbReference>
<evidence type="ECO:0000256" key="3">
    <source>
        <dbReference type="RuleBase" id="RU361268"/>
    </source>
</evidence>
<dbReference type="STRING" id="1382522.W6MNV0"/>
<dbReference type="GO" id="GO:0006974">
    <property type="term" value="P:DNA damage response"/>
    <property type="evidence" value="ECO:0007669"/>
    <property type="project" value="EnsemblFungi"/>
</dbReference>
<dbReference type="Pfam" id="PF01214">
    <property type="entry name" value="CK_II_beta"/>
    <property type="match status" value="1"/>
</dbReference>
<keyword evidence="6" id="KW-1185">Reference proteome</keyword>
<dbReference type="PANTHER" id="PTHR11740:SF0">
    <property type="entry name" value="CASEIN KINASE II SUBUNIT BETA"/>
    <property type="match status" value="1"/>
</dbReference>
<dbReference type="SMART" id="SM01085">
    <property type="entry name" value="CK_II_beta"/>
    <property type="match status" value="1"/>
</dbReference>
<evidence type="ECO:0000256" key="1">
    <source>
        <dbReference type="ARBA" id="ARBA00006941"/>
    </source>
</evidence>
<dbReference type="GO" id="GO:0005737">
    <property type="term" value="C:cytoplasm"/>
    <property type="evidence" value="ECO:0007669"/>
    <property type="project" value="TreeGrafter"/>
</dbReference>
<dbReference type="GeneID" id="34521333"/>
<dbReference type="Gene3D" id="1.10.1820.10">
    <property type="entry name" value="protein kinase ck2 holoenzyme, chain C, domain 1"/>
    <property type="match status" value="1"/>
</dbReference>
<dbReference type="PRINTS" id="PR00472">
    <property type="entry name" value="CASNKINASEII"/>
</dbReference>
<dbReference type="SUPFAM" id="SSF57798">
    <property type="entry name" value="Casein kinase II beta subunit"/>
    <property type="match status" value="1"/>
</dbReference>
<name>W6MNV0_9ASCO</name>
<feature type="compositionally biased region" description="Basic and acidic residues" evidence="4">
    <location>
        <begin position="269"/>
        <end position="278"/>
    </location>
</feature>
<evidence type="ECO:0000256" key="2">
    <source>
        <dbReference type="ARBA" id="ARBA00045899"/>
    </source>
</evidence>